<dbReference type="Pfam" id="PF02265">
    <property type="entry name" value="S1-P1_nuclease"/>
    <property type="match status" value="1"/>
</dbReference>
<dbReference type="OrthoDB" id="267579at2"/>
<name>A0A239DWW0_9BACT</name>
<dbReference type="GO" id="GO:0016788">
    <property type="term" value="F:hydrolase activity, acting on ester bonds"/>
    <property type="evidence" value="ECO:0007669"/>
    <property type="project" value="InterPro"/>
</dbReference>
<dbReference type="GO" id="GO:0004519">
    <property type="term" value="F:endonuclease activity"/>
    <property type="evidence" value="ECO:0007669"/>
    <property type="project" value="UniProtKB-KW"/>
</dbReference>
<dbReference type="InterPro" id="IPR008947">
    <property type="entry name" value="PLipase_C/P1_nuclease_dom_sf"/>
</dbReference>
<evidence type="ECO:0000313" key="7">
    <source>
        <dbReference type="EMBL" id="SNS36837.1"/>
    </source>
</evidence>
<evidence type="ECO:0000256" key="5">
    <source>
        <dbReference type="ARBA" id="ARBA00023157"/>
    </source>
</evidence>
<evidence type="ECO:0000256" key="3">
    <source>
        <dbReference type="ARBA" id="ARBA00022759"/>
    </source>
</evidence>
<dbReference type="GO" id="GO:0006308">
    <property type="term" value="P:DNA catabolic process"/>
    <property type="evidence" value="ECO:0007669"/>
    <property type="project" value="InterPro"/>
</dbReference>
<dbReference type="SUPFAM" id="SSF48537">
    <property type="entry name" value="Phospholipase C/P1 nuclease"/>
    <property type="match status" value="1"/>
</dbReference>
<evidence type="ECO:0000256" key="6">
    <source>
        <dbReference type="ARBA" id="ARBA00023180"/>
    </source>
</evidence>
<protein>
    <submittedName>
        <fullName evidence="7">S1/P1 Nuclease</fullName>
    </submittedName>
</protein>
<evidence type="ECO:0000313" key="8">
    <source>
        <dbReference type="Proteomes" id="UP000198356"/>
    </source>
</evidence>
<gene>
    <name evidence="7" type="ORF">SAMN05421770_101683</name>
</gene>
<sequence length="327" mass="36693">MTNLRNALRWSVAVALVPLMTVQQSFAWGAVGHKMLSRIAAQNLPTDVPLFLRDKQAQDTMAALASEPDHWRSRAEDELNATTTPEHFIDMEWADLADIPCTPNVDHCPANGLTLPRKRFDYIRALQKAQLAHPDMKLTPESVGLQPWQVIEVYERIKIGLREYRKALAAHEDTKPLETEVLFEAAWLGHYVGDGSQPLHATMQYNGWTGPNPNGYTTEHKIHSQFETVFVTANIKPADVDKLVAAAKPKVLDDVWSDYLLFLRDSNAKVEKVYQLEKTGAFTDAGTPEGKTFTEARLAAGAEELRDLIYTAWVRSADPVEEYKGPQ</sequence>
<dbReference type="GO" id="GO:0003676">
    <property type="term" value="F:nucleic acid binding"/>
    <property type="evidence" value="ECO:0007669"/>
    <property type="project" value="InterPro"/>
</dbReference>
<evidence type="ECO:0000256" key="4">
    <source>
        <dbReference type="ARBA" id="ARBA00022801"/>
    </source>
</evidence>
<evidence type="ECO:0000256" key="1">
    <source>
        <dbReference type="ARBA" id="ARBA00022722"/>
    </source>
</evidence>
<dbReference type="Gene3D" id="1.10.575.10">
    <property type="entry name" value="P1 Nuclease"/>
    <property type="match status" value="1"/>
</dbReference>
<dbReference type="PANTHER" id="PTHR33146">
    <property type="entry name" value="ENDONUCLEASE 4"/>
    <property type="match status" value="1"/>
</dbReference>
<evidence type="ECO:0000256" key="2">
    <source>
        <dbReference type="ARBA" id="ARBA00022723"/>
    </source>
</evidence>
<keyword evidence="3" id="KW-0255">Endonuclease</keyword>
<keyword evidence="4" id="KW-0378">Hydrolase</keyword>
<keyword evidence="2" id="KW-0479">Metal-binding</keyword>
<dbReference type="InterPro" id="IPR003154">
    <property type="entry name" value="S1/P1nuclease"/>
</dbReference>
<keyword evidence="6" id="KW-0325">Glycoprotein</keyword>
<keyword evidence="5" id="KW-1015">Disulfide bond</keyword>
<dbReference type="AlphaFoldDB" id="A0A239DWW0"/>
<dbReference type="PANTHER" id="PTHR33146:SF26">
    <property type="entry name" value="ENDONUCLEASE 4"/>
    <property type="match status" value="1"/>
</dbReference>
<dbReference type="EMBL" id="FZOU01000001">
    <property type="protein sequence ID" value="SNS36837.1"/>
    <property type="molecule type" value="Genomic_DNA"/>
</dbReference>
<reference evidence="7 8" key="1">
    <citation type="submission" date="2017-06" db="EMBL/GenBank/DDBJ databases">
        <authorList>
            <person name="Kim H.J."/>
            <person name="Triplett B.A."/>
        </authorList>
    </citation>
    <scope>NUCLEOTIDE SEQUENCE [LARGE SCALE GENOMIC DNA]</scope>
    <source>
        <strain evidence="7 8">DSM 18704</strain>
    </source>
</reference>
<dbReference type="Proteomes" id="UP000198356">
    <property type="component" value="Unassembled WGS sequence"/>
</dbReference>
<keyword evidence="1" id="KW-0540">Nuclease</keyword>
<keyword evidence="8" id="KW-1185">Reference proteome</keyword>
<proteinExistence type="predicted"/>
<dbReference type="GO" id="GO:0046872">
    <property type="term" value="F:metal ion binding"/>
    <property type="evidence" value="ECO:0007669"/>
    <property type="project" value="UniProtKB-KW"/>
</dbReference>
<organism evidence="7 8">
    <name type="scientific">Granulicella rosea</name>
    <dbReference type="NCBI Taxonomy" id="474952"/>
    <lineage>
        <taxon>Bacteria</taxon>
        <taxon>Pseudomonadati</taxon>
        <taxon>Acidobacteriota</taxon>
        <taxon>Terriglobia</taxon>
        <taxon>Terriglobales</taxon>
        <taxon>Acidobacteriaceae</taxon>
        <taxon>Granulicella</taxon>
    </lineage>
</organism>
<accession>A0A239DWW0</accession>